<dbReference type="PROSITE" id="PS51257">
    <property type="entry name" value="PROKAR_LIPOPROTEIN"/>
    <property type="match status" value="1"/>
</dbReference>
<dbReference type="AlphaFoldDB" id="A0A4U5JVK5"/>
<sequence>MTHVPGKREARATRGGAWSAAIAAAFLLAACNGPRKETPPPAVVPPPVPAEFVVADNANDTWNTVGQILVRTPGVEYESRAQMMGLYTVRYRGQALLIRAQPVVLEKPGDVVRTRVFALLPDGKPDTGAPAHELLAMLEQRVPLEIEKYRVPVKLKPEKKAKPKAKKKPKKR</sequence>
<evidence type="ECO:0008006" key="3">
    <source>
        <dbReference type="Google" id="ProtNLM"/>
    </source>
</evidence>
<dbReference type="EMBL" id="SZUA01000001">
    <property type="protein sequence ID" value="TKR33625.1"/>
    <property type="molecule type" value="Genomic_DNA"/>
</dbReference>
<name>A0A4U5JVK5_9GAMM</name>
<proteinExistence type="predicted"/>
<keyword evidence="2" id="KW-1185">Reference proteome</keyword>
<dbReference type="RefSeq" id="WP_137265832.1">
    <property type="nucleotide sequence ID" value="NZ_SZUA01000001.1"/>
</dbReference>
<comment type="caution">
    <text evidence="1">The sequence shown here is derived from an EMBL/GenBank/DDBJ whole genome shotgun (WGS) entry which is preliminary data.</text>
</comment>
<protein>
    <recommendedName>
        <fullName evidence="3">Lipoprotein</fullName>
    </recommendedName>
</protein>
<dbReference type="Proteomes" id="UP000308707">
    <property type="component" value="Unassembled WGS sequence"/>
</dbReference>
<organism evidence="1 2">
    <name type="scientific">Luteimonas gilva</name>
    <dbReference type="NCBI Taxonomy" id="2572684"/>
    <lineage>
        <taxon>Bacteria</taxon>
        <taxon>Pseudomonadati</taxon>
        <taxon>Pseudomonadota</taxon>
        <taxon>Gammaproteobacteria</taxon>
        <taxon>Lysobacterales</taxon>
        <taxon>Lysobacteraceae</taxon>
        <taxon>Luteimonas</taxon>
    </lineage>
</organism>
<evidence type="ECO:0000313" key="2">
    <source>
        <dbReference type="Proteomes" id="UP000308707"/>
    </source>
</evidence>
<reference evidence="1 2" key="1">
    <citation type="submission" date="2019-04" db="EMBL/GenBank/DDBJ databases">
        <title>Reference strain of H23.</title>
        <authorList>
            <person name="Luo X."/>
        </authorList>
    </citation>
    <scope>NUCLEOTIDE SEQUENCE [LARGE SCALE GENOMIC DNA]</scope>
    <source>
        <strain evidence="1 2">H23</strain>
    </source>
</reference>
<accession>A0A4U5JVK5</accession>
<gene>
    <name evidence="1" type="ORF">FCE95_04865</name>
</gene>
<evidence type="ECO:0000313" key="1">
    <source>
        <dbReference type="EMBL" id="TKR33625.1"/>
    </source>
</evidence>
<dbReference type="OrthoDB" id="6025727at2"/>